<evidence type="ECO:0000313" key="11">
    <source>
        <dbReference type="Proteomes" id="UP000316726"/>
    </source>
</evidence>
<dbReference type="Pfam" id="PF00383">
    <property type="entry name" value="dCMP_cyt_deam_1"/>
    <property type="match status" value="1"/>
</dbReference>
<organism evidence="10 11">
    <name type="scientific">Chloropicon primus</name>
    <dbReference type="NCBI Taxonomy" id="1764295"/>
    <lineage>
        <taxon>Eukaryota</taxon>
        <taxon>Viridiplantae</taxon>
        <taxon>Chlorophyta</taxon>
        <taxon>Chloropicophyceae</taxon>
        <taxon>Chloropicales</taxon>
        <taxon>Chloropicaceae</taxon>
        <taxon>Chloropicon</taxon>
    </lineage>
</organism>
<keyword evidence="6" id="KW-0862">Zinc</keyword>
<dbReference type="PANTHER" id="PTHR11086">
    <property type="entry name" value="DEOXYCYTIDYLATE DEAMINASE-RELATED"/>
    <property type="match status" value="1"/>
</dbReference>
<dbReference type="Gene3D" id="3.40.140.10">
    <property type="entry name" value="Cytidine Deaminase, domain 2"/>
    <property type="match status" value="1"/>
</dbReference>
<name>A0A5B8MR13_9CHLO</name>
<dbReference type="PROSITE" id="PS00903">
    <property type="entry name" value="CYT_DCMP_DEAMINASES_1"/>
    <property type="match status" value="1"/>
</dbReference>
<evidence type="ECO:0000256" key="8">
    <source>
        <dbReference type="ARBA" id="ARBA00041763"/>
    </source>
</evidence>
<keyword evidence="5" id="KW-0378">Hydrolase</keyword>
<keyword evidence="11" id="KW-1185">Reference proteome</keyword>
<dbReference type="GO" id="GO:0004132">
    <property type="term" value="F:dCMP deaminase activity"/>
    <property type="evidence" value="ECO:0007669"/>
    <property type="project" value="UniProtKB-EC"/>
</dbReference>
<comment type="cofactor">
    <cofactor evidence="1">
        <name>Zn(2+)</name>
        <dbReference type="ChEBI" id="CHEBI:29105"/>
    </cofactor>
</comment>
<dbReference type="EMBL" id="CP031042">
    <property type="protein sequence ID" value="QDZ23158.1"/>
    <property type="molecule type" value="Genomic_DNA"/>
</dbReference>
<comment type="similarity">
    <text evidence="2">Belongs to the cytidine and deoxycytidylate deaminase family.</text>
</comment>
<evidence type="ECO:0000256" key="5">
    <source>
        <dbReference type="ARBA" id="ARBA00022801"/>
    </source>
</evidence>
<sequence>MPTTLQEEVSVATASMGVEGEEARCGSPEGEGQSQAESLWMEGGTGLGCKCVLCGPDLAKRKDPMDPSPRMGYLTWDEYFMALAFLSAQRSKDPNKQVGACIVDRDNIILGIGYNGFPRGCDDSDLPWSKEAESGNPLETKFPYVCHAEMNAILNSNSTNLRGSRMYVTMFPCNECAKLIVQSGISEVIYYEAKISNVVPNSPAKGPAQQKKKDLLFLAAQKLCHLAGVKLTQFCPAGKSVSINITL</sequence>
<evidence type="ECO:0000256" key="7">
    <source>
        <dbReference type="ARBA" id="ARBA00038938"/>
    </source>
</evidence>
<proteinExistence type="inferred from homology"/>
<evidence type="ECO:0000256" key="3">
    <source>
        <dbReference type="ARBA" id="ARBA00022723"/>
    </source>
</evidence>
<dbReference type="GO" id="GO:0008270">
    <property type="term" value="F:zinc ion binding"/>
    <property type="evidence" value="ECO:0007669"/>
    <property type="project" value="InterPro"/>
</dbReference>
<evidence type="ECO:0000256" key="6">
    <source>
        <dbReference type="ARBA" id="ARBA00022833"/>
    </source>
</evidence>
<dbReference type="STRING" id="1764295.A0A5B8MR13"/>
<dbReference type="InterPro" id="IPR002125">
    <property type="entry name" value="CMP_dCMP_dom"/>
</dbReference>
<dbReference type="GO" id="GO:0005737">
    <property type="term" value="C:cytoplasm"/>
    <property type="evidence" value="ECO:0007669"/>
    <property type="project" value="TreeGrafter"/>
</dbReference>
<dbReference type="InterPro" id="IPR016192">
    <property type="entry name" value="APOBEC/CMP_deaminase_Zn-bd"/>
</dbReference>
<evidence type="ECO:0000259" key="9">
    <source>
        <dbReference type="PROSITE" id="PS51747"/>
    </source>
</evidence>
<dbReference type="Proteomes" id="UP000316726">
    <property type="component" value="Chromosome 9"/>
</dbReference>
<dbReference type="InterPro" id="IPR015517">
    <property type="entry name" value="dCMP_deaminase-rel"/>
</dbReference>
<gene>
    <name evidence="10" type="ORF">A3770_09p56760</name>
</gene>
<evidence type="ECO:0000256" key="2">
    <source>
        <dbReference type="ARBA" id="ARBA00006576"/>
    </source>
</evidence>
<dbReference type="InterPro" id="IPR016193">
    <property type="entry name" value="Cytidine_deaminase-like"/>
</dbReference>
<accession>A0A5B8MR13</accession>
<dbReference type="GO" id="GO:0009165">
    <property type="term" value="P:nucleotide biosynthetic process"/>
    <property type="evidence" value="ECO:0007669"/>
    <property type="project" value="UniProtKB-KW"/>
</dbReference>
<dbReference type="PANTHER" id="PTHR11086:SF18">
    <property type="entry name" value="DEOXYCYTIDYLATE DEAMINASE"/>
    <property type="match status" value="1"/>
</dbReference>
<dbReference type="FunFam" id="3.40.140.10:FF:000021">
    <property type="entry name" value="Deoxycytidylate deaminase"/>
    <property type="match status" value="1"/>
</dbReference>
<dbReference type="EC" id="3.5.4.12" evidence="7"/>
<feature type="domain" description="CMP/dCMP-type deaminase" evidence="9">
    <location>
        <begin position="75"/>
        <end position="223"/>
    </location>
</feature>
<dbReference type="InterPro" id="IPR035105">
    <property type="entry name" value="Deoxycytidylate_deaminase_dom"/>
</dbReference>
<keyword evidence="4" id="KW-0545">Nucleotide biosynthesis</keyword>
<dbReference type="AlphaFoldDB" id="A0A5B8MR13"/>
<protein>
    <recommendedName>
        <fullName evidence="8">dCMP deaminase</fullName>
        <ecNumber evidence="7">3.5.4.12</ecNumber>
    </recommendedName>
    <alternativeName>
        <fullName evidence="8">dCMP deaminase</fullName>
    </alternativeName>
</protein>
<dbReference type="SUPFAM" id="SSF53927">
    <property type="entry name" value="Cytidine deaminase-like"/>
    <property type="match status" value="1"/>
</dbReference>
<dbReference type="PROSITE" id="PS51747">
    <property type="entry name" value="CYT_DCMP_DEAMINASES_2"/>
    <property type="match status" value="1"/>
</dbReference>
<keyword evidence="3" id="KW-0479">Metal-binding</keyword>
<dbReference type="CDD" id="cd01286">
    <property type="entry name" value="deoxycytidylate_deaminase"/>
    <property type="match status" value="1"/>
</dbReference>
<evidence type="ECO:0000256" key="1">
    <source>
        <dbReference type="ARBA" id="ARBA00001947"/>
    </source>
</evidence>
<evidence type="ECO:0000313" key="10">
    <source>
        <dbReference type="EMBL" id="QDZ23158.1"/>
    </source>
</evidence>
<dbReference type="OrthoDB" id="6710946at2759"/>
<evidence type="ECO:0000256" key="4">
    <source>
        <dbReference type="ARBA" id="ARBA00022727"/>
    </source>
</evidence>
<reference evidence="10 11" key="1">
    <citation type="submission" date="2018-07" db="EMBL/GenBank/DDBJ databases">
        <title>The complete nuclear genome of the prasinophyte Chloropicon primus (CCMP1205).</title>
        <authorList>
            <person name="Pombert J.-F."/>
            <person name="Otis C."/>
            <person name="Turmel M."/>
            <person name="Lemieux C."/>
        </authorList>
    </citation>
    <scope>NUCLEOTIDE SEQUENCE [LARGE SCALE GENOMIC DNA]</scope>
    <source>
        <strain evidence="10 11">CCMP1205</strain>
    </source>
</reference>